<feature type="compositionally biased region" description="Low complexity" evidence="1">
    <location>
        <begin position="341"/>
        <end position="357"/>
    </location>
</feature>
<accession>A0A371C147</accession>
<sequence>MKKTGRKTPMPARKAPVASKRYGRKALYQPDLSVEEEDDNDEDLDSEDEAFETIIAAVNDEGSQDEASNGEDDDDTDSDDEDEDTDSSIDETSLPEAYRRRKFGAKSAKKSMLQNENESAIADSSEESDLSSLSDIETRLSSKDSTLVRRKSRRGSVVDHTLDEHVEFPRHKEEEGDSSDDSFEEDSLLKAIEADSSPNPDESDFDDEIGDLDEEEFENGDLGSPLSEGDNSYSSINDFSDEVDKDFDAINDNDIEREEEDAILQEMAENGDRLQTLSPTDDDESVASFGNYSRRNSHSQHHYTGYSSDEDDYSFEDNDPFFEPRDPNQVLITNGEIGVENNNTLNNTIRNNTTTDTPKGFTSDDDSYLFGYFFSDGSSSENEDKMNNSTKRRPSLSTPKKPPAAGSSSSIFKNNQNGYSDYTVDSGDSTDEDTTLPPRTQKKCNTATEILSSSNIASRPPMLGSWVMTKERPFGIIDGLTTRSLSGQKSPPTTNGKSNSNGGIRYSTAIESDDCSDISDLNDIVLDEFIYTSDLDEEAPKDVCQEAQPYSTSSNVPLSAFRNRGLISNPLYQQRFTGTPIPSRRRPSHSREAIITPVRGLKKIKKKQFRKDLLMHKDYDGNDYDSGMVAEYSDGFNGFYGGL</sequence>
<proteinExistence type="predicted"/>
<dbReference type="VEuPathDB" id="FungiDB:YALI0_E26873g"/>
<feature type="compositionally biased region" description="Acidic residues" evidence="1">
    <location>
        <begin position="239"/>
        <end position="263"/>
    </location>
</feature>
<feature type="compositionally biased region" description="Polar residues" evidence="1">
    <location>
        <begin position="481"/>
        <end position="502"/>
    </location>
</feature>
<evidence type="ECO:0000313" key="3">
    <source>
        <dbReference type="Proteomes" id="UP000256601"/>
    </source>
</evidence>
<dbReference type="PANTHER" id="PTHR28057">
    <property type="entry name" value="PROTEIN IFH1-RELATED"/>
    <property type="match status" value="1"/>
</dbReference>
<dbReference type="EMBL" id="KZ859052">
    <property type="protein sequence ID" value="RDW24055.1"/>
    <property type="molecule type" value="Genomic_DNA"/>
</dbReference>
<reference evidence="2 3" key="1">
    <citation type="submission" date="2018-07" db="EMBL/GenBank/DDBJ databases">
        <title>Draft Genome Assemblies for Five Robust Yarrowia lipolytica Strains Exhibiting High Lipid Production and Pentose Sugar Utilization and Sugar Alcohol Secretion from Undetoxified Lignocellulosic Biomass Hydrolysates.</title>
        <authorList>
            <consortium name="DOE Joint Genome Institute"/>
            <person name="Walker C."/>
            <person name="Ryu S."/>
            <person name="Na H."/>
            <person name="Zane M."/>
            <person name="LaButti K."/>
            <person name="Lipzen A."/>
            <person name="Haridas S."/>
            <person name="Barry K."/>
            <person name="Grigoriev I.V."/>
            <person name="Quarterman J."/>
            <person name="Slininger P."/>
            <person name="Dien B."/>
            <person name="Trinh C.T."/>
        </authorList>
    </citation>
    <scope>NUCLEOTIDE SEQUENCE [LARGE SCALE GENOMIC DNA]</scope>
    <source>
        <strain evidence="2 3">YB392</strain>
    </source>
</reference>
<dbReference type="PANTHER" id="PTHR28057:SF1">
    <property type="entry name" value="PROTEIN IFH1-RELATED"/>
    <property type="match status" value="1"/>
</dbReference>
<dbReference type="InterPro" id="IPR018837">
    <property type="entry name" value="TF_CRF1/IFH1"/>
</dbReference>
<evidence type="ECO:0000256" key="1">
    <source>
        <dbReference type="SAM" id="MobiDB-lite"/>
    </source>
</evidence>
<dbReference type="AlphaFoldDB" id="A0A371C147"/>
<feature type="region of interest" description="Disordered" evidence="1">
    <location>
        <begin position="379"/>
        <end position="448"/>
    </location>
</feature>
<dbReference type="GO" id="GO:0003712">
    <property type="term" value="F:transcription coregulator activity"/>
    <property type="evidence" value="ECO:0007669"/>
    <property type="project" value="InterPro"/>
</dbReference>
<feature type="compositionally biased region" description="Acidic residues" evidence="1">
    <location>
        <begin position="201"/>
        <end position="219"/>
    </location>
</feature>
<organism evidence="2 3">
    <name type="scientific">Yarrowia lipolytica</name>
    <name type="common">Candida lipolytica</name>
    <dbReference type="NCBI Taxonomy" id="4952"/>
    <lineage>
        <taxon>Eukaryota</taxon>
        <taxon>Fungi</taxon>
        <taxon>Dikarya</taxon>
        <taxon>Ascomycota</taxon>
        <taxon>Saccharomycotina</taxon>
        <taxon>Dipodascomycetes</taxon>
        <taxon>Dipodascales</taxon>
        <taxon>Dipodascales incertae sedis</taxon>
        <taxon>Yarrowia</taxon>
    </lineage>
</organism>
<feature type="region of interest" description="Disordered" evidence="1">
    <location>
        <begin position="1"/>
        <end position="361"/>
    </location>
</feature>
<name>A0A371C147_YARLL</name>
<feature type="compositionally biased region" description="Acidic residues" evidence="1">
    <location>
        <begin position="62"/>
        <end position="89"/>
    </location>
</feature>
<feature type="compositionally biased region" description="Basic residues" evidence="1">
    <location>
        <begin position="99"/>
        <end position="109"/>
    </location>
</feature>
<feature type="compositionally biased region" description="Acidic residues" evidence="1">
    <location>
        <begin position="308"/>
        <end position="320"/>
    </location>
</feature>
<evidence type="ECO:0000313" key="2">
    <source>
        <dbReference type="EMBL" id="RDW24055.1"/>
    </source>
</evidence>
<dbReference type="Pfam" id="PF10380">
    <property type="entry name" value="CRF1"/>
    <property type="match status" value="1"/>
</dbReference>
<dbReference type="GO" id="GO:0060962">
    <property type="term" value="P:regulation of ribosomal protein gene transcription by RNA polymerase II"/>
    <property type="evidence" value="ECO:0007669"/>
    <property type="project" value="InterPro"/>
</dbReference>
<protein>
    <submittedName>
        <fullName evidence="2">Transcription factor CRF1-domain-containing protein</fullName>
    </submittedName>
</protein>
<feature type="compositionally biased region" description="Polar residues" evidence="1">
    <location>
        <begin position="411"/>
        <end position="420"/>
    </location>
</feature>
<feature type="compositionally biased region" description="Acidic residues" evidence="1">
    <location>
        <begin position="33"/>
        <end position="51"/>
    </location>
</feature>
<feature type="region of interest" description="Disordered" evidence="1">
    <location>
        <begin position="481"/>
        <end position="505"/>
    </location>
</feature>
<gene>
    <name evidence="2" type="ORF">B0I71DRAFT_86882</name>
</gene>
<feature type="compositionally biased region" description="Basic and acidic residues" evidence="1">
    <location>
        <begin position="156"/>
        <end position="174"/>
    </location>
</feature>
<feature type="compositionally biased region" description="Acidic residues" evidence="1">
    <location>
        <begin position="175"/>
        <end position="186"/>
    </location>
</feature>
<dbReference type="VEuPathDB" id="FungiDB:YALI1_E31805g"/>
<dbReference type="Proteomes" id="UP000256601">
    <property type="component" value="Unassembled WGS sequence"/>
</dbReference>
<feature type="compositionally biased region" description="Polar residues" evidence="1">
    <location>
        <begin position="229"/>
        <end position="238"/>
    </location>
</feature>